<dbReference type="Gene3D" id="2.60.40.10">
    <property type="entry name" value="Immunoglobulins"/>
    <property type="match status" value="1"/>
</dbReference>
<comment type="caution">
    <text evidence="3">The sequence shown here is derived from an EMBL/GenBank/DDBJ whole genome shotgun (WGS) entry which is preliminary data.</text>
</comment>
<dbReference type="SUPFAM" id="SSF55797">
    <property type="entry name" value="PR-1-like"/>
    <property type="match status" value="1"/>
</dbReference>
<feature type="domain" description="DUF4214" evidence="2">
    <location>
        <begin position="389"/>
        <end position="456"/>
    </location>
</feature>
<evidence type="ECO:0000313" key="4">
    <source>
        <dbReference type="Proteomes" id="UP000032232"/>
    </source>
</evidence>
<dbReference type="Pfam" id="PF00188">
    <property type="entry name" value="CAP"/>
    <property type="match status" value="1"/>
</dbReference>
<dbReference type="SUPFAM" id="SSF49464">
    <property type="entry name" value="Carboxypeptidase regulatory domain-like"/>
    <property type="match status" value="1"/>
</dbReference>
<dbReference type="InterPro" id="IPR011049">
    <property type="entry name" value="Serralysin-like_metalloprot_C"/>
</dbReference>
<dbReference type="PANTHER" id="PTHR31157">
    <property type="entry name" value="SCP DOMAIN-CONTAINING PROTEIN"/>
    <property type="match status" value="1"/>
</dbReference>
<dbReference type="InterPro" id="IPR008969">
    <property type="entry name" value="CarboxyPept-like_regulatory"/>
</dbReference>
<protein>
    <submittedName>
        <fullName evidence="3">Cysteine-rich secretory protein family protein</fullName>
    </submittedName>
</protein>
<dbReference type="SUPFAM" id="SSF51120">
    <property type="entry name" value="beta-Roll"/>
    <property type="match status" value="1"/>
</dbReference>
<dbReference type="Gene3D" id="1.10.3130.20">
    <property type="entry name" value="Phycobilisome linker domain"/>
    <property type="match status" value="2"/>
</dbReference>
<dbReference type="STRING" id="935700.jaqu_27180"/>
<dbReference type="CDD" id="cd05379">
    <property type="entry name" value="CAP_bacterial"/>
    <property type="match status" value="1"/>
</dbReference>
<evidence type="ECO:0000259" key="1">
    <source>
        <dbReference type="Pfam" id="PF00188"/>
    </source>
</evidence>
<gene>
    <name evidence="3" type="ORF">jaqu_27180</name>
</gene>
<dbReference type="OrthoDB" id="9342475at2"/>
<feature type="domain" description="DUF4214" evidence="2">
    <location>
        <begin position="512"/>
        <end position="579"/>
    </location>
</feature>
<evidence type="ECO:0000259" key="2">
    <source>
        <dbReference type="Pfam" id="PF13946"/>
    </source>
</evidence>
<organism evidence="3 4">
    <name type="scientific">Jannaschia aquimarina</name>
    <dbReference type="NCBI Taxonomy" id="935700"/>
    <lineage>
        <taxon>Bacteria</taxon>
        <taxon>Pseudomonadati</taxon>
        <taxon>Pseudomonadota</taxon>
        <taxon>Alphaproteobacteria</taxon>
        <taxon>Rhodobacterales</taxon>
        <taxon>Roseobacteraceae</taxon>
        <taxon>Jannaschia</taxon>
    </lineage>
</organism>
<dbReference type="Gene3D" id="3.40.33.10">
    <property type="entry name" value="CAP"/>
    <property type="match status" value="1"/>
</dbReference>
<dbReference type="InterPro" id="IPR038255">
    <property type="entry name" value="PBS_linker_sf"/>
</dbReference>
<proteinExistence type="predicted"/>
<name>A0A0D1EFF2_9RHOB</name>
<dbReference type="PATRIC" id="fig|935700.4.peg.2811"/>
<dbReference type="EMBL" id="JYFE01000048">
    <property type="protein sequence ID" value="KIT15621.1"/>
    <property type="molecule type" value="Genomic_DNA"/>
</dbReference>
<dbReference type="RefSeq" id="WP_043919503.1">
    <property type="nucleotide sequence ID" value="NZ_FZPF01000009.1"/>
</dbReference>
<reference evidence="3 4" key="1">
    <citation type="submission" date="2015-02" db="EMBL/GenBank/DDBJ databases">
        <title>Genome Sequence of Jannaschia aquimarina DSM28248, a member of the Roseobacter clade.</title>
        <authorList>
            <person name="Voget S."/>
            <person name="Daniel R."/>
        </authorList>
    </citation>
    <scope>NUCLEOTIDE SEQUENCE [LARGE SCALE GENOMIC DNA]</scope>
    <source>
        <strain evidence="3 4">GSW-M26</strain>
    </source>
</reference>
<keyword evidence="4" id="KW-1185">Reference proteome</keyword>
<evidence type="ECO:0000313" key="3">
    <source>
        <dbReference type="EMBL" id="KIT15621.1"/>
    </source>
</evidence>
<dbReference type="Pfam" id="PF13946">
    <property type="entry name" value="DUF4214"/>
    <property type="match status" value="2"/>
</dbReference>
<sequence>MSTTHTPTDFEQMMLELVNRARRDPEGEIVDAVGPGVQSNVASAMRYFGVDVRAYEQQLSALDPVAPLAWNGKLADAAAGHTARLVEEEAQTHQFPDGPSMGERIRDAGYRYNAAAENVYSHTDDPVQGHAGFFIDWGFDSGETEFTPNFESMGDGIQDPAGHRNNIMSTRYTEIGIAAQETGPDLKVGPWVVTQNFGNRFDYEAQLVGVVIDDLDGDDFYDIGEGLDGITVTATGSAGTFTTTTWDSGGYQMVLPRGDYTVTFTGAEIDGSITASATIADENVKVDAIADEAAPPIESVVRGSEGDDRLLADEGAELQIVVGGGGSDEITDADGDHLLVGDALAAGYFDVADDVYRMYRATFDRDPDAAGFAAWSERLLLGLSDAELAEAFIGAPEFRAVYGSLGDQAFIEQLYLNVLGRAADETGLANWVARLQSGMDRADVLVGFSNSPEFVSNTAGAARTYAIESDAAAWTDDVYRLYRATLDRDPDAKGLANWSGRLAGGTEYLDVATGFIASPEFQATYGSLSNREFVSQLYRNVLDREGDATGLANWTARLDSGADRAEIVRGFAQSAEFVAGTRDDAIAYIRSLGTDDTIRAGSGDDVMLGGALSDVFEFGENASGTVRVLDFEAWDSIDLSGHGFADETSARRAFEQIGEDAVLELNDLTVTLIGVRAADLADDQILLA</sequence>
<dbReference type="InterPro" id="IPR014044">
    <property type="entry name" value="CAP_dom"/>
</dbReference>
<dbReference type="PANTHER" id="PTHR31157:SF1">
    <property type="entry name" value="SCP DOMAIN-CONTAINING PROTEIN"/>
    <property type="match status" value="1"/>
</dbReference>
<dbReference type="InterPro" id="IPR013783">
    <property type="entry name" value="Ig-like_fold"/>
</dbReference>
<dbReference type="InterPro" id="IPR025282">
    <property type="entry name" value="DUF4214"/>
</dbReference>
<dbReference type="InterPro" id="IPR035940">
    <property type="entry name" value="CAP_sf"/>
</dbReference>
<dbReference type="AlphaFoldDB" id="A0A0D1EFF2"/>
<accession>A0A0D1EFF2</accession>
<feature type="domain" description="SCP" evidence="1">
    <location>
        <begin position="16"/>
        <end position="197"/>
    </location>
</feature>
<dbReference type="Proteomes" id="UP000032232">
    <property type="component" value="Unassembled WGS sequence"/>
</dbReference>